<evidence type="ECO:0000259" key="6">
    <source>
        <dbReference type="Pfam" id="PF05175"/>
    </source>
</evidence>
<dbReference type="GO" id="GO:0003676">
    <property type="term" value="F:nucleic acid binding"/>
    <property type="evidence" value="ECO:0007669"/>
    <property type="project" value="InterPro"/>
</dbReference>
<dbReference type="PROSITE" id="PS00092">
    <property type="entry name" value="N6_MTASE"/>
    <property type="match status" value="1"/>
</dbReference>
<dbReference type="OrthoDB" id="9800643at2"/>
<dbReference type="PANTHER" id="PTHR18895:SF74">
    <property type="entry name" value="MTRF1L RELEASE FACTOR GLUTAMINE METHYLTRANSFERASE"/>
    <property type="match status" value="1"/>
</dbReference>
<dbReference type="Proteomes" id="UP000215459">
    <property type="component" value="Unassembled WGS sequence"/>
</dbReference>
<dbReference type="RefSeq" id="WP_094264032.1">
    <property type="nucleotide sequence ID" value="NZ_NOWF01000004.1"/>
</dbReference>
<dbReference type="InterPro" id="IPR007848">
    <property type="entry name" value="Small_mtfrase_dom"/>
</dbReference>
<accession>A0A235B6S8</accession>
<keyword evidence="9" id="KW-1185">Reference proteome</keyword>
<dbReference type="NCBIfam" id="TIGR00536">
    <property type="entry name" value="hemK_fam"/>
    <property type="match status" value="1"/>
</dbReference>
<name>A0A235B6S8_9BACL</name>
<proteinExistence type="inferred from homology"/>
<dbReference type="GO" id="GO:0102559">
    <property type="term" value="F:peptide chain release factor N(5)-glutamine methyltransferase activity"/>
    <property type="evidence" value="ECO:0007669"/>
    <property type="project" value="UniProtKB-EC"/>
</dbReference>
<evidence type="ECO:0000256" key="5">
    <source>
        <dbReference type="HAMAP-Rule" id="MF_02126"/>
    </source>
</evidence>
<dbReference type="EMBL" id="NOWF01000004">
    <property type="protein sequence ID" value="OYD07996.1"/>
    <property type="molecule type" value="Genomic_DNA"/>
</dbReference>
<dbReference type="InterPro" id="IPR002052">
    <property type="entry name" value="DNA_methylase_N6_adenine_CS"/>
</dbReference>
<evidence type="ECO:0000259" key="7">
    <source>
        <dbReference type="Pfam" id="PF17827"/>
    </source>
</evidence>
<evidence type="ECO:0000256" key="2">
    <source>
        <dbReference type="ARBA" id="ARBA00022679"/>
    </source>
</evidence>
<dbReference type="SUPFAM" id="SSF53335">
    <property type="entry name" value="S-adenosyl-L-methionine-dependent methyltransferases"/>
    <property type="match status" value="1"/>
</dbReference>
<dbReference type="AlphaFoldDB" id="A0A235B6S8"/>
<keyword evidence="2 5" id="KW-0808">Transferase</keyword>
<organism evidence="8 9">
    <name type="scientific">Paludifilum halophilum</name>
    <dbReference type="NCBI Taxonomy" id="1642702"/>
    <lineage>
        <taxon>Bacteria</taxon>
        <taxon>Bacillati</taxon>
        <taxon>Bacillota</taxon>
        <taxon>Bacilli</taxon>
        <taxon>Bacillales</taxon>
        <taxon>Thermoactinomycetaceae</taxon>
        <taxon>Paludifilum</taxon>
    </lineage>
</organism>
<dbReference type="InterPro" id="IPR019874">
    <property type="entry name" value="RF_methyltr_PrmC"/>
</dbReference>
<dbReference type="Gene3D" id="3.40.50.150">
    <property type="entry name" value="Vaccinia Virus protein VP39"/>
    <property type="match status" value="1"/>
</dbReference>
<sequence length="302" mass="33733">MDTVGEAYRWASSFLDKNGVESSLFEAELLLRTALGWDRTRFFTEWDAPLNRETFQRFREWVERRKQGVPLQYLTGEQEFYGRTFRVNPSVLIPRPDTEVLVEAALKTMDQKGPTGRAVDIGTGSGALAVTLAAEKPDWEWWALDRSSEALALARANAEFHGMEEKIRWLQGDWLTPLMEREMMVDVIVSNPPYIPSADIDGLERQVKDYEPRLALDGGEDGLDPYRRILEQVPDVLKCPGWIALEVGEGQGAAVARLLHRLPGEVQTSVIPDLAGRDRVVTGRVDDSPLTFGSAAIPHGGG</sequence>
<dbReference type="GO" id="GO:0032259">
    <property type="term" value="P:methylation"/>
    <property type="evidence" value="ECO:0007669"/>
    <property type="project" value="UniProtKB-KW"/>
</dbReference>
<comment type="function">
    <text evidence="5">Methylates the class 1 translation termination release factors RF1/PrfA and RF2/PrfB on the glutamine residue of the universally conserved GGQ motif.</text>
</comment>
<feature type="binding site" evidence="5">
    <location>
        <position position="145"/>
    </location>
    <ligand>
        <name>S-adenosyl-L-methionine</name>
        <dbReference type="ChEBI" id="CHEBI:59789"/>
    </ligand>
</feature>
<dbReference type="InterPro" id="IPR029063">
    <property type="entry name" value="SAM-dependent_MTases_sf"/>
</dbReference>
<keyword evidence="3 5" id="KW-0949">S-adenosyl-L-methionine</keyword>
<dbReference type="InterPro" id="IPR004556">
    <property type="entry name" value="HemK-like"/>
</dbReference>
<dbReference type="Pfam" id="PF17827">
    <property type="entry name" value="PrmC_N"/>
    <property type="match status" value="1"/>
</dbReference>
<comment type="caution">
    <text evidence="8">The sequence shown here is derived from an EMBL/GenBank/DDBJ whole genome shotgun (WGS) entry which is preliminary data.</text>
</comment>
<comment type="catalytic activity">
    <reaction evidence="4 5">
        <text>L-glutaminyl-[peptide chain release factor] + S-adenosyl-L-methionine = N(5)-methyl-L-glutaminyl-[peptide chain release factor] + S-adenosyl-L-homocysteine + H(+)</text>
        <dbReference type="Rhea" id="RHEA:42896"/>
        <dbReference type="Rhea" id="RHEA-COMP:10271"/>
        <dbReference type="Rhea" id="RHEA-COMP:10272"/>
        <dbReference type="ChEBI" id="CHEBI:15378"/>
        <dbReference type="ChEBI" id="CHEBI:30011"/>
        <dbReference type="ChEBI" id="CHEBI:57856"/>
        <dbReference type="ChEBI" id="CHEBI:59789"/>
        <dbReference type="ChEBI" id="CHEBI:61891"/>
        <dbReference type="EC" id="2.1.1.297"/>
    </reaction>
</comment>
<dbReference type="InterPro" id="IPR040758">
    <property type="entry name" value="PrmC_N"/>
</dbReference>
<feature type="binding site" evidence="5">
    <location>
        <begin position="122"/>
        <end position="126"/>
    </location>
    <ligand>
        <name>S-adenosyl-L-methionine</name>
        <dbReference type="ChEBI" id="CHEBI:59789"/>
    </ligand>
</feature>
<evidence type="ECO:0000313" key="8">
    <source>
        <dbReference type="EMBL" id="OYD07996.1"/>
    </source>
</evidence>
<protein>
    <recommendedName>
        <fullName evidence="5">Release factor glutamine methyltransferase</fullName>
        <shortName evidence="5">RF MTase</shortName>
        <ecNumber evidence="5">2.1.1.297</ecNumber>
    </recommendedName>
    <alternativeName>
        <fullName evidence="5">N5-glutamine methyltransferase PrmC</fullName>
    </alternativeName>
    <alternativeName>
        <fullName evidence="5">Protein-(glutamine-N5) MTase PrmC</fullName>
    </alternativeName>
    <alternativeName>
        <fullName evidence="5">Protein-glutamine N-methyltransferase PrmC</fullName>
    </alternativeName>
</protein>
<dbReference type="Pfam" id="PF05175">
    <property type="entry name" value="MTS"/>
    <property type="match status" value="1"/>
</dbReference>
<evidence type="ECO:0000313" key="9">
    <source>
        <dbReference type="Proteomes" id="UP000215459"/>
    </source>
</evidence>
<feature type="binding site" evidence="5">
    <location>
        <begin position="191"/>
        <end position="194"/>
    </location>
    <ligand>
        <name>substrate</name>
    </ligand>
</feature>
<feature type="binding site" evidence="5">
    <location>
        <position position="174"/>
    </location>
    <ligand>
        <name>S-adenosyl-L-methionine</name>
        <dbReference type="ChEBI" id="CHEBI:59789"/>
    </ligand>
</feature>
<dbReference type="HAMAP" id="MF_02126">
    <property type="entry name" value="RF_methyltr_PrmC"/>
    <property type="match status" value="1"/>
</dbReference>
<reference evidence="8 9" key="1">
    <citation type="submission" date="2017-07" db="EMBL/GenBank/DDBJ databases">
        <title>The genome sequence of Paludifilum halophilum highlights mechanisms for microbial adaptation to high salt environemnts.</title>
        <authorList>
            <person name="Belbahri L."/>
        </authorList>
    </citation>
    <scope>NUCLEOTIDE SEQUENCE [LARGE SCALE GENOMIC DNA]</scope>
    <source>
        <strain evidence="8 9">DSM 102817</strain>
    </source>
</reference>
<feature type="domain" description="Release factor glutamine methyltransferase N-terminal" evidence="7">
    <location>
        <begin position="6"/>
        <end position="76"/>
    </location>
</feature>
<evidence type="ECO:0000256" key="1">
    <source>
        <dbReference type="ARBA" id="ARBA00022603"/>
    </source>
</evidence>
<evidence type="ECO:0000256" key="4">
    <source>
        <dbReference type="ARBA" id="ARBA00048391"/>
    </source>
</evidence>
<dbReference type="EC" id="2.1.1.297" evidence="5"/>
<dbReference type="InterPro" id="IPR050320">
    <property type="entry name" value="N5-glutamine_MTase"/>
</dbReference>
<gene>
    <name evidence="5 8" type="primary">prmC</name>
    <name evidence="8" type="ORF">CHM34_07715</name>
</gene>
<dbReference type="CDD" id="cd02440">
    <property type="entry name" value="AdoMet_MTases"/>
    <property type="match status" value="1"/>
</dbReference>
<comment type="similarity">
    <text evidence="5">Belongs to the protein N5-glutamine methyltransferase family. PrmC subfamily.</text>
</comment>
<feature type="domain" description="Methyltransferase small" evidence="6">
    <location>
        <begin position="106"/>
        <end position="195"/>
    </location>
</feature>
<feature type="binding site" evidence="5">
    <location>
        <position position="191"/>
    </location>
    <ligand>
        <name>S-adenosyl-L-methionine</name>
        <dbReference type="ChEBI" id="CHEBI:59789"/>
    </ligand>
</feature>
<dbReference type="Gene3D" id="1.10.8.10">
    <property type="entry name" value="DNA helicase RuvA subunit, C-terminal domain"/>
    <property type="match status" value="1"/>
</dbReference>
<dbReference type="NCBIfam" id="TIGR03534">
    <property type="entry name" value="RF_mod_PrmC"/>
    <property type="match status" value="1"/>
</dbReference>
<evidence type="ECO:0000256" key="3">
    <source>
        <dbReference type="ARBA" id="ARBA00022691"/>
    </source>
</evidence>
<keyword evidence="1 5" id="KW-0489">Methyltransferase</keyword>
<dbReference type="PANTHER" id="PTHR18895">
    <property type="entry name" value="HEMK METHYLTRANSFERASE"/>
    <property type="match status" value="1"/>
</dbReference>